<keyword evidence="2" id="KW-0472">Membrane</keyword>
<accession>A0A2G5V8B2</accession>
<keyword evidence="4" id="KW-1185">Reference proteome</keyword>
<reference evidence="4" key="1">
    <citation type="submission" date="2017-10" db="EMBL/GenBank/DDBJ databases">
        <title>Rapid genome shrinkage in a self-fertile nematode reveals novel sperm competition proteins.</title>
        <authorList>
            <person name="Yin D."/>
            <person name="Schwarz E.M."/>
            <person name="Thomas C.G."/>
            <person name="Felde R.L."/>
            <person name="Korf I.F."/>
            <person name="Cutter A.D."/>
            <person name="Schartner C.M."/>
            <person name="Ralston E.J."/>
            <person name="Meyer B.J."/>
            <person name="Haag E.S."/>
        </authorList>
    </citation>
    <scope>NUCLEOTIDE SEQUENCE [LARGE SCALE GENOMIC DNA]</scope>
    <source>
        <strain evidence="4">JU1422</strain>
    </source>
</reference>
<evidence type="ECO:0000313" key="3">
    <source>
        <dbReference type="EMBL" id="PIC47982.1"/>
    </source>
</evidence>
<evidence type="ECO:0000256" key="2">
    <source>
        <dbReference type="SAM" id="Phobius"/>
    </source>
</evidence>
<comment type="caution">
    <text evidence="3">The sequence shown here is derived from an EMBL/GenBank/DDBJ whole genome shotgun (WGS) entry which is preliminary data.</text>
</comment>
<dbReference type="AlphaFoldDB" id="A0A2G5V8B2"/>
<organism evidence="3 4">
    <name type="scientific">Caenorhabditis nigoni</name>
    <dbReference type="NCBI Taxonomy" id="1611254"/>
    <lineage>
        <taxon>Eukaryota</taxon>
        <taxon>Metazoa</taxon>
        <taxon>Ecdysozoa</taxon>
        <taxon>Nematoda</taxon>
        <taxon>Chromadorea</taxon>
        <taxon>Rhabditida</taxon>
        <taxon>Rhabditina</taxon>
        <taxon>Rhabditomorpha</taxon>
        <taxon>Rhabditoidea</taxon>
        <taxon>Rhabditidae</taxon>
        <taxon>Peloderinae</taxon>
        <taxon>Caenorhabditis</taxon>
    </lineage>
</organism>
<keyword evidence="2" id="KW-0812">Transmembrane</keyword>
<name>A0A2G5V8B2_9PELO</name>
<keyword evidence="2" id="KW-1133">Transmembrane helix</keyword>
<evidence type="ECO:0000256" key="1">
    <source>
        <dbReference type="SAM" id="MobiDB-lite"/>
    </source>
</evidence>
<proteinExistence type="predicted"/>
<gene>
    <name evidence="3" type="primary">Cnig_chr_II.g7134</name>
    <name evidence="3" type="ORF">B9Z55_007134</name>
</gene>
<protein>
    <submittedName>
        <fullName evidence="3">Uncharacterized protein</fullName>
    </submittedName>
</protein>
<evidence type="ECO:0000313" key="4">
    <source>
        <dbReference type="Proteomes" id="UP000230233"/>
    </source>
</evidence>
<sequence length="175" mass="19758">MGNVNFKISNQKKNNGTFIPKLKTPTSAALTLLTMSQKLDCKKDQNVPLSEDGKKTMKDWKTWYEKLSSGDQEKNREYCQEPCDTYMDGESYSSWKTDTMGYGNCCDILNLCGGTSGWIIFLIILIVIGCLAAAGAAFYFFYWKRKMGGRDEEEKEVESGEDTTKSGYDISVDTY</sequence>
<feature type="compositionally biased region" description="Acidic residues" evidence="1">
    <location>
        <begin position="152"/>
        <end position="161"/>
    </location>
</feature>
<dbReference type="EMBL" id="PDUG01000002">
    <property type="protein sequence ID" value="PIC47982.1"/>
    <property type="molecule type" value="Genomic_DNA"/>
</dbReference>
<feature type="region of interest" description="Disordered" evidence="1">
    <location>
        <begin position="152"/>
        <end position="175"/>
    </location>
</feature>
<feature type="transmembrane region" description="Helical" evidence="2">
    <location>
        <begin position="118"/>
        <end position="142"/>
    </location>
</feature>
<dbReference type="Proteomes" id="UP000230233">
    <property type="component" value="Chromosome II"/>
</dbReference>